<protein>
    <recommendedName>
        <fullName evidence="6">NAD-dependent protein deacetylase</fullName>
        <ecNumber evidence="6">2.3.1.286</ecNumber>
    </recommendedName>
</protein>
<keyword evidence="3 6" id="KW-0479">Metal-binding</keyword>
<dbReference type="EMBL" id="BEGY01000033">
    <property type="protein sequence ID" value="GAX78526.1"/>
    <property type="molecule type" value="Genomic_DNA"/>
</dbReference>
<dbReference type="PANTHER" id="PTHR11085:SF6">
    <property type="entry name" value="NAD-DEPENDENT PROTEIN DEACETYLASE SIRTUIN-2"/>
    <property type="match status" value="1"/>
</dbReference>
<comment type="cofactor">
    <cofactor evidence="9">
        <name>Zn(2+)</name>
        <dbReference type="ChEBI" id="CHEBI:29105"/>
    </cofactor>
    <text evidence="9">Binds 1 zinc ion per subunit.</text>
</comment>
<keyword evidence="13" id="KW-1185">Reference proteome</keyword>
<proteinExistence type="inferred from homology"/>
<dbReference type="SUPFAM" id="SSF52467">
    <property type="entry name" value="DHS-like NAD/FAD-binding domain"/>
    <property type="match status" value="1"/>
</dbReference>
<dbReference type="Proteomes" id="UP000232323">
    <property type="component" value="Unassembled WGS sequence"/>
</dbReference>
<evidence type="ECO:0000256" key="4">
    <source>
        <dbReference type="ARBA" id="ARBA00022833"/>
    </source>
</evidence>
<dbReference type="EC" id="2.3.1.286" evidence="6"/>
<evidence type="ECO:0000256" key="1">
    <source>
        <dbReference type="ARBA" id="ARBA00006924"/>
    </source>
</evidence>
<evidence type="ECO:0000256" key="5">
    <source>
        <dbReference type="ARBA" id="ARBA00023027"/>
    </source>
</evidence>
<dbReference type="PIRSF" id="PIRSF037938">
    <property type="entry name" value="SIR2_euk"/>
    <property type="match status" value="1"/>
</dbReference>
<feature type="binding site" evidence="8">
    <location>
        <begin position="99"/>
        <end position="101"/>
    </location>
    <ligand>
        <name>NAD(+)</name>
        <dbReference type="ChEBI" id="CHEBI:57540"/>
    </ligand>
</feature>
<dbReference type="InterPro" id="IPR026590">
    <property type="entry name" value="Ssirtuin_cat_dom"/>
</dbReference>
<evidence type="ECO:0000259" key="11">
    <source>
        <dbReference type="PROSITE" id="PS50305"/>
    </source>
</evidence>
<comment type="catalytic activity">
    <reaction evidence="6">
        <text>N(6)-acetyl-L-lysyl-[protein] + NAD(+) + H2O = 2''-O-acetyl-ADP-D-ribose + nicotinamide + L-lysyl-[protein]</text>
        <dbReference type="Rhea" id="RHEA:43636"/>
        <dbReference type="Rhea" id="RHEA-COMP:9752"/>
        <dbReference type="Rhea" id="RHEA-COMP:10731"/>
        <dbReference type="ChEBI" id="CHEBI:15377"/>
        <dbReference type="ChEBI" id="CHEBI:17154"/>
        <dbReference type="ChEBI" id="CHEBI:29969"/>
        <dbReference type="ChEBI" id="CHEBI:57540"/>
        <dbReference type="ChEBI" id="CHEBI:61930"/>
        <dbReference type="ChEBI" id="CHEBI:83767"/>
        <dbReference type="EC" id="2.3.1.286"/>
    </reaction>
</comment>
<dbReference type="Gene3D" id="3.30.1600.10">
    <property type="entry name" value="SIR2/SIRT2 'Small Domain"/>
    <property type="match status" value="1"/>
</dbReference>
<dbReference type="Gene3D" id="3.40.50.1220">
    <property type="entry name" value="TPP-binding domain"/>
    <property type="match status" value="1"/>
</dbReference>
<evidence type="ECO:0000256" key="9">
    <source>
        <dbReference type="PIRSR" id="PIRSR037938-3"/>
    </source>
</evidence>
<keyword evidence="2 6" id="KW-0808">Transferase</keyword>
<dbReference type="InterPro" id="IPR003000">
    <property type="entry name" value="Sirtuin"/>
</dbReference>
<dbReference type="InterPro" id="IPR050134">
    <property type="entry name" value="NAD-dep_sirtuin_deacylases"/>
</dbReference>
<feature type="domain" description="Deacetylase sirtuin-type" evidence="11">
    <location>
        <begin position="61"/>
        <end position="333"/>
    </location>
</feature>
<keyword evidence="5 6" id="KW-0520">NAD</keyword>
<dbReference type="GO" id="GO:0005634">
    <property type="term" value="C:nucleus"/>
    <property type="evidence" value="ECO:0007669"/>
    <property type="project" value="TreeGrafter"/>
</dbReference>
<organism evidence="12 13">
    <name type="scientific">Chlamydomonas eustigma</name>
    <dbReference type="NCBI Taxonomy" id="1157962"/>
    <lineage>
        <taxon>Eukaryota</taxon>
        <taxon>Viridiplantae</taxon>
        <taxon>Chlorophyta</taxon>
        <taxon>core chlorophytes</taxon>
        <taxon>Chlorophyceae</taxon>
        <taxon>CS clade</taxon>
        <taxon>Chlamydomonadales</taxon>
        <taxon>Chlamydomonadaceae</taxon>
        <taxon>Chlamydomonas</taxon>
    </lineage>
</organism>
<accession>A0A250X655</accession>
<comment type="caution">
    <text evidence="12">The sequence shown here is derived from an EMBL/GenBank/DDBJ whole genome shotgun (WGS) entry which is preliminary data.</text>
</comment>
<evidence type="ECO:0000313" key="13">
    <source>
        <dbReference type="Proteomes" id="UP000232323"/>
    </source>
</evidence>
<dbReference type="GO" id="GO:0070403">
    <property type="term" value="F:NAD+ binding"/>
    <property type="evidence" value="ECO:0007669"/>
    <property type="project" value="UniProtKB-UniRule"/>
</dbReference>
<name>A0A250X655_9CHLO</name>
<evidence type="ECO:0000256" key="2">
    <source>
        <dbReference type="ARBA" id="ARBA00022679"/>
    </source>
</evidence>
<dbReference type="AlphaFoldDB" id="A0A250X655"/>
<dbReference type="GO" id="GO:0017136">
    <property type="term" value="F:histone deacetylase activity, NAD-dependent"/>
    <property type="evidence" value="ECO:0007669"/>
    <property type="project" value="InterPro"/>
</dbReference>
<reference evidence="12 13" key="1">
    <citation type="submission" date="2017-08" db="EMBL/GenBank/DDBJ databases">
        <title>Acidophilic green algal genome provides insights into adaptation to an acidic environment.</title>
        <authorList>
            <person name="Hirooka S."/>
            <person name="Hirose Y."/>
            <person name="Kanesaki Y."/>
            <person name="Higuchi S."/>
            <person name="Fujiwara T."/>
            <person name="Onuma R."/>
            <person name="Era A."/>
            <person name="Ohbayashi R."/>
            <person name="Uzuka A."/>
            <person name="Nozaki H."/>
            <person name="Yoshikawa H."/>
            <person name="Miyagishima S.Y."/>
        </authorList>
    </citation>
    <scope>NUCLEOTIDE SEQUENCE [LARGE SCALE GENOMIC DNA]</scope>
    <source>
        <strain evidence="12 13">NIES-2499</strain>
    </source>
</reference>
<evidence type="ECO:0000313" key="12">
    <source>
        <dbReference type="EMBL" id="GAX78526.1"/>
    </source>
</evidence>
<evidence type="ECO:0000256" key="10">
    <source>
        <dbReference type="PROSITE-ProRule" id="PRU00236"/>
    </source>
</evidence>
<feature type="binding site" evidence="10">
    <location>
        <position position="221"/>
    </location>
    <ligand>
        <name>Zn(2+)</name>
        <dbReference type="ChEBI" id="CHEBI:29105"/>
    </ligand>
</feature>
<dbReference type="PANTHER" id="PTHR11085">
    <property type="entry name" value="NAD-DEPENDENT PROTEIN DEACYLASE SIRTUIN-5, MITOCHONDRIAL-RELATED"/>
    <property type="match status" value="1"/>
</dbReference>
<evidence type="ECO:0000256" key="6">
    <source>
        <dbReference type="PIRNR" id="PIRNR037938"/>
    </source>
</evidence>
<keyword evidence="4 6" id="KW-0862">Zinc</keyword>
<sequence length="348" mass="38509">MNNAGADESTNGSLEVDGDNDELSNLFSDLSVQDLLSKLIESSRRDIVSTQPQETHLPEEPVLSSFDLEGVAKYISDGNAKNIIVMCGAGISVSAGIPDFRTPGTGLYDNLQKYNLKRPEDIFEIGFFKANPKPFFQLAKELFPGQYTPTPTHHFIRLLHQKGLLLRCYSQNIDSLETQAGLPEDVLVAAHGNFDGVHCISCRARYPITFFKEAIDSDSLCYCKKCKNLVKPNIVFFGEDLPERFSTLMREDFPKCDLLLVMGTSLVVHPFAGLIGKVQGRVPRFLINLEAVGTNMGSASLKYKSPDSNYRDAVYFGYSDDAVIALAEFLGWSADLEGLLERNKQASL</sequence>
<dbReference type="OrthoDB" id="424302at2759"/>
<evidence type="ECO:0000256" key="3">
    <source>
        <dbReference type="ARBA" id="ARBA00022723"/>
    </source>
</evidence>
<dbReference type="InterPro" id="IPR029035">
    <property type="entry name" value="DHS-like_NAD/FAD-binding_dom"/>
</dbReference>
<dbReference type="PROSITE" id="PS50305">
    <property type="entry name" value="SIRTUIN"/>
    <property type="match status" value="1"/>
</dbReference>
<comment type="similarity">
    <text evidence="1 6">Belongs to the sirtuin family. Class I subfamily.</text>
</comment>
<dbReference type="STRING" id="1157962.A0A250X655"/>
<gene>
    <name evidence="12" type="ORF">CEUSTIGMA_g5966.t1</name>
</gene>
<evidence type="ECO:0000256" key="7">
    <source>
        <dbReference type="PIRSR" id="PIRSR037938-1"/>
    </source>
</evidence>
<dbReference type="InterPro" id="IPR017328">
    <property type="entry name" value="Sirtuin_class_I"/>
</dbReference>
<feature type="active site" description="Proton acceptor" evidence="7 10">
    <location>
        <position position="191"/>
    </location>
</feature>
<dbReference type="Pfam" id="PF02146">
    <property type="entry name" value="SIR2"/>
    <property type="match status" value="1"/>
</dbReference>
<feature type="binding site" evidence="9 10">
    <location>
        <position position="226"/>
    </location>
    <ligand>
        <name>Zn(2+)</name>
        <dbReference type="ChEBI" id="CHEBI:29105"/>
    </ligand>
</feature>
<feature type="binding site" evidence="8">
    <location>
        <begin position="264"/>
        <end position="265"/>
    </location>
    <ligand>
        <name>NAD(+)</name>
        <dbReference type="ChEBI" id="CHEBI:57540"/>
    </ligand>
</feature>
<dbReference type="GO" id="GO:0008270">
    <property type="term" value="F:zinc ion binding"/>
    <property type="evidence" value="ECO:0007669"/>
    <property type="project" value="UniProtKB-UniRule"/>
</dbReference>
<dbReference type="InterPro" id="IPR026591">
    <property type="entry name" value="Sirtuin_cat_small_dom_sf"/>
</dbReference>
<feature type="binding site" evidence="9 10">
    <location>
        <position position="199"/>
    </location>
    <ligand>
        <name>Zn(2+)</name>
        <dbReference type="ChEBI" id="CHEBI:29105"/>
    </ligand>
</feature>
<feature type="binding site" evidence="8">
    <location>
        <begin position="288"/>
        <end position="290"/>
    </location>
    <ligand>
        <name>NAD(+)</name>
        <dbReference type="ChEBI" id="CHEBI:57540"/>
    </ligand>
</feature>
<evidence type="ECO:0000256" key="8">
    <source>
        <dbReference type="PIRSR" id="PIRSR037938-2"/>
    </source>
</evidence>
<feature type="binding site" evidence="8">
    <location>
        <begin position="171"/>
        <end position="174"/>
    </location>
    <ligand>
        <name>NAD(+)</name>
        <dbReference type="ChEBI" id="CHEBI:57540"/>
    </ligand>
</feature>
<feature type="binding site" evidence="9">
    <location>
        <position position="223"/>
    </location>
    <ligand>
        <name>Zn(2+)</name>
        <dbReference type="ChEBI" id="CHEBI:29105"/>
    </ligand>
</feature>
<feature type="binding site" evidence="9 10">
    <location>
        <position position="202"/>
    </location>
    <ligand>
        <name>Zn(2+)</name>
        <dbReference type="ChEBI" id="CHEBI:29105"/>
    </ligand>
</feature>